<feature type="transmembrane region" description="Helical" evidence="1">
    <location>
        <begin position="203"/>
        <end position="221"/>
    </location>
</feature>
<feature type="transmembrane region" description="Helical" evidence="1">
    <location>
        <begin position="43"/>
        <end position="62"/>
    </location>
</feature>
<evidence type="ECO:0000256" key="1">
    <source>
        <dbReference type="SAM" id="Phobius"/>
    </source>
</evidence>
<reference evidence="3 4" key="1">
    <citation type="submission" date="2019-11" db="EMBL/GenBank/DDBJ databases">
        <title>Bacillus lacus genome.</title>
        <authorList>
            <person name="Allen C.J."/>
            <person name="Newman J.D."/>
        </authorList>
    </citation>
    <scope>NUCLEOTIDE SEQUENCE [LARGE SCALE GENOMIC DNA]</scope>
    <source>
        <strain evidence="3 4">KCTC 33946</strain>
    </source>
</reference>
<keyword evidence="4" id="KW-1185">Reference proteome</keyword>
<feature type="transmembrane region" description="Helical" evidence="1">
    <location>
        <begin position="12"/>
        <end position="31"/>
    </location>
</feature>
<dbReference type="EMBL" id="WKKI01000034">
    <property type="protein sequence ID" value="MRX73430.1"/>
    <property type="molecule type" value="Genomic_DNA"/>
</dbReference>
<dbReference type="PANTHER" id="PTHR36834">
    <property type="entry name" value="MEMBRANE PROTEIN-RELATED"/>
    <property type="match status" value="1"/>
</dbReference>
<sequence length="237" mass="26971">MMGNRKRSLGMKLNKWYSLLVSFIYFIYIYNTHIFEGASLLEYLNVLANFGAILLISSWLISKSVIENTLDFIILCGFILYLFILHSYVTYVDISYYFNQDYVGNPFVNIERINLIPFKTIYNDLLIVVAPVTVIQTIGNIILLAPLAFALLSLKILTNKNKVIFTIILTTLFIEIFQFIQNFSVSGYLYSEGGHRAIDIDDILLNTLGGLIGVLVFILYNKTISNNTVNKKDVASN</sequence>
<feature type="domain" description="VanZ-like" evidence="2">
    <location>
        <begin position="73"/>
        <end position="219"/>
    </location>
</feature>
<proteinExistence type="predicted"/>
<evidence type="ECO:0000259" key="2">
    <source>
        <dbReference type="Pfam" id="PF04892"/>
    </source>
</evidence>
<name>A0A7X2LYC1_9BACI</name>
<dbReference type="InterPro" id="IPR053150">
    <property type="entry name" value="Teicoplanin_resist-assoc"/>
</dbReference>
<dbReference type="PANTHER" id="PTHR36834:SF2">
    <property type="entry name" value="MEMBRANE PROTEIN"/>
    <property type="match status" value="1"/>
</dbReference>
<keyword evidence="1" id="KW-0812">Transmembrane</keyword>
<dbReference type="Proteomes" id="UP000448867">
    <property type="component" value="Unassembled WGS sequence"/>
</dbReference>
<keyword evidence="1" id="KW-0472">Membrane</keyword>
<evidence type="ECO:0000313" key="4">
    <source>
        <dbReference type="Proteomes" id="UP000448867"/>
    </source>
</evidence>
<gene>
    <name evidence="3" type="ORF">GJU40_14890</name>
</gene>
<keyword evidence="1" id="KW-1133">Transmembrane helix</keyword>
<dbReference type="AlphaFoldDB" id="A0A7X2LYC1"/>
<dbReference type="Pfam" id="PF04892">
    <property type="entry name" value="VanZ"/>
    <property type="match status" value="1"/>
</dbReference>
<dbReference type="InterPro" id="IPR006976">
    <property type="entry name" value="VanZ-like"/>
</dbReference>
<accession>A0A7X2LYC1</accession>
<evidence type="ECO:0000313" key="3">
    <source>
        <dbReference type="EMBL" id="MRX73430.1"/>
    </source>
</evidence>
<dbReference type="OrthoDB" id="4822551at2"/>
<feature type="transmembrane region" description="Helical" evidence="1">
    <location>
        <begin position="69"/>
        <end position="89"/>
    </location>
</feature>
<comment type="caution">
    <text evidence="3">The sequence shown here is derived from an EMBL/GenBank/DDBJ whole genome shotgun (WGS) entry which is preliminary data.</text>
</comment>
<protein>
    <recommendedName>
        <fullName evidence="2">VanZ-like domain-containing protein</fullName>
    </recommendedName>
</protein>
<organism evidence="3 4">
    <name type="scientific">Metabacillus lacus</name>
    <dbReference type="NCBI Taxonomy" id="1983721"/>
    <lineage>
        <taxon>Bacteria</taxon>
        <taxon>Bacillati</taxon>
        <taxon>Bacillota</taxon>
        <taxon>Bacilli</taxon>
        <taxon>Bacillales</taxon>
        <taxon>Bacillaceae</taxon>
        <taxon>Metabacillus</taxon>
    </lineage>
</organism>
<feature type="transmembrane region" description="Helical" evidence="1">
    <location>
        <begin position="163"/>
        <end position="183"/>
    </location>
</feature>
<feature type="transmembrane region" description="Helical" evidence="1">
    <location>
        <begin position="125"/>
        <end position="151"/>
    </location>
</feature>